<dbReference type="Proteomes" id="UP000239899">
    <property type="component" value="Unassembled WGS sequence"/>
</dbReference>
<dbReference type="PANTHER" id="PTHR39319:SF1">
    <property type="entry name" value="SI:DKEY-256H2.1"/>
    <property type="match status" value="1"/>
</dbReference>
<accession>A0A2P6TK73</accession>
<dbReference type="InterPro" id="IPR025114">
    <property type="entry name" value="D27-like_C"/>
</dbReference>
<dbReference type="InterPro" id="IPR009030">
    <property type="entry name" value="Growth_fac_rcpt_cys_sf"/>
</dbReference>
<dbReference type="Gene3D" id="2.60.120.230">
    <property type="match status" value="1"/>
</dbReference>
<evidence type="ECO:0000256" key="3">
    <source>
        <dbReference type="SAM" id="MobiDB-lite"/>
    </source>
</evidence>
<dbReference type="Pfam" id="PF09112">
    <property type="entry name" value="N-glycanase_N"/>
    <property type="match status" value="1"/>
</dbReference>
<evidence type="ECO:0000313" key="6">
    <source>
        <dbReference type="Proteomes" id="UP000239899"/>
    </source>
</evidence>
<feature type="coiled-coil region" evidence="2">
    <location>
        <begin position="371"/>
        <end position="398"/>
    </location>
</feature>
<dbReference type="EMBL" id="LHPG02000013">
    <property type="protein sequence ID" value="PRW44471.1"/>
    <property type="molecule type" value="Genomic_DNA"/>
</dbReference>
<keyword evidence="6" id="KW-1185">Reference proteome</keyword>
<evidence type="ECO:0000313" key="5">
    <source>
        <dbReference type="EMBL" id="PRW44471.1"/>
    </source>
</evidence>
<protein>
    <submittedName>
        <fullName evidence="5">Peptide-N4-N-acetyl-beta-D-glucosaminylaspar agine amidase F</fullName>
    </submittedName>
</protein>
<dbReference type="InterPro" id="IPR053251">
    <property type="entry name" value="N-glycanase"/>
</dbReference>
<dbReference type="InterPro" id="IPR015197">
    <property type="entry name" value="PngaseF_C"/>
</dbReference>
<dbReference type="SMART" id="SM01290">
    <property type="entry name" value="N-glycanase_N"/>
    <property type="match status" value="1"/>
</dbReference>
<feature type="region of interest" description="Disordered" evidence="3">
    <location>
        <begin position="49"/>
        <end position="72"/>
    </location>
</feature>
<dbReference type="OrthoDB" id="416096at2759"/>
<dbReference type="InterPro" id="IPR015196">
    <property type="entry name" value="PngaseF_N"/>
</dbReference>
<comment type="caution">
    <text evidence="5">The sequence shown here is derived from an EMBL/GenBank/DDBJ whole genome shotgun (WGS) entry which is preliminary data.</text>
</comment>
<dbReference type="SUPFAM" id="SSF57184">
    <property type="entry name" value="Growth factor receptor domain"/>
    <property type="match status" value="1"/>
</dbReference>
<feature type="domain" description="Peptide-N-glycosidase F N-terminal" evidence="4">
    <location>
        <begin position="1257"/>
        <end position="1426"/>
    </location>
</feature>
<dbReference type="Pfam" id="PF09113">
    <property type="entry name" value="N-glycanase_C"/>
    <property type="match status" value="1"/>
</dbReference>
<dbReference type="Pfam" id="PF13225">
    <property type="entry name" value="D27-like_C"/>
    <property type="match status" value="1"/>
</dbReference>
<keyword evidence="2" id="KW-0175">Coiled coil</keyword>
<name>A0A2P6TK73_CHLSO</name>
<evidence type="ECO:0000259" key="4">
    <source>
        <dbReference type="SMART" id="SM01290"/>
    </source>
</evidence>
<sequence length="1621" mass="175014">METAGSRALVGAQLARCPAAFKASPSTKARCRHLQGPPRPQRRHRVAAAAAAAGSGSSGAPPPAPGGLVAAGPSSLPPDYSAIDEQPLNRAVYGLFRRRMVAAIGADSSLQGYDAIIDLTRRLNAMHPTPRGTQETTRNILRSLFPPWLPGAFAVMFSKPMPGLSCQLNAWATWLTCQWLMGECEVNDVEIDGGRVGKGHGVLVKRCRYLEEAGCASICINSCKVPTQEFFARDMGLALEMKPNYDDFSCQFSFGKTPPPEADDPAFATPCFQQCPTARRAPGAAAAAAAAVLCASMLLAVRGDPCGGACDLRKLPDPMDPNSEGTDMAATVDSILTDIFGEEPNPKAETYKLQTDIKKSTDYLIDAMTNEINLRAEERTQEKELQNFENQLRGLQRRFFERCASMNCLNYTSLAPSARNAYSLDCATDKGYNPECPKGKPWDPQNPTPCVFSDGGVLSQGVCDPNGHCYDVYSLKDAVNRLKDIDNMFTAAPLFGFNAFDNRYDVAATLALAKGALLRIIYLNQIIMMDGNSGTNGVLVEFTRDMASRLQGRYQKSLDRTRLHGIVDSLSVPSKEFGKIPLSMVEWPGQDATVGGNPGSARCSCSWQSIWFNYKWKLGPFAQIRINSKVRTSCDREAAIEPFTCNNINQYIDSCGVWSEERFGAGCPDATELLKPDGKCKEAWDRCIDDSGSENPKTFSNQIVGPYKDLQALARKRWRLRGTAFTVDLLRNPVELAQQKAVGEGKLNTKRCASGVQRYNLEKALAAEELRNRLIGELARVQNIIKTLKAIADRGGMPRESFGILRKHYPLMAGRCTLKGRSFLPFNPGTGRTGGSNVRPVDGVPGRGAGLKYPCQENCERCSSSFHCTKCKAGFRFSPNKAFCLLPCLALLCVHAHAVLQLGDVAPAFAVPTLDGWLEVPGRDGSELPLIVFCYDPADPFSKYMWIGPDSLTGFLQLAPEGAHFLFASYGEVTAAADARFMRRQLAAAAQALPSPQGRRLASLWRRLHFATVPASRLPAWLPGLLTDWPREQRVAQFTVAPAAGQPWNFVSGRIDSWYGWLPSGWSAGAVPLALAGTDCAWLPPAGGAPNPAMKGRVAVVQLTQLPSTELGAACSYIRIMKALAEAGAAAALLVAPPGGYAAPANCTSGGPRSPLNSMNACDEAGGAVYESGLLTTMVEHSGRVAAMLGTLRSGARVTAEFSDVASPALMFGIDARQRLFEMGWIKLPTLLNAAWGAQNQVYRQRLVTRLAEPALAIPVFHNQPFVGDAGAQVAVALPPQRRLAQYNRLHLDFTLGCPGPRDADCPLWDHVVQLFVCCPDASGSTAACDPCTSTLWRRRSLLATPAAWAASAEGTGPQTPAGGPVAAICGWELGRWITPFKRRGGRWLTDVTPLLPMLAPGRRCTFTLQSVPWAGTWTGTLNLRYSTAGSQGAVSGRNPPRQALPAPTKLLPLPFNGGSFDAAYNRQWQTFTLVTPPGVVRAVVSAVISGHGSDQYGCNEFCVSQHVFTINGQRHTLTLGPSPGNYYGCTTTEELMLGTTPNEHGTWSLGRGGWCNGRDVKPWVVDITSSLAAPGQPNTITYRGLFNGSDPLPSQSCGYIMMQASLALWQRQNRDGPTTA</sequence>
<dbReference type="InterPro" id="IPR008977">
    <property type="entry name" value="PHM/PNGase_F_dom_sf"/>
</dbReference>
<dbReference type="InterPro" id="IPR014784">
    <property type="entry name" value="Cu2_ascorb_mOase-like_C"/>
</dbReference>
<evidence type="ECO:0000256" key="2">
    <source>
        <dbReference type="SAM" id="Coils"/>
    </source>
</evidence>
<dbReference type="PANTHER" id="PTHR39319">
    <property type="entry name" value="SI:DKEY-256H2.1"/>
    <property type="match status" value="1"/>
</dbReference>
<proteinExistence type="predicted"/>
<dbReference type="SUPFAM" id="SSF49742">
    <property type="entry name" value="PHM/PNGase F"/>
    <property type="match status" value="1"/>
</dbReference>
<dbReference type="GO" id="GO:0005506">
    <property type="term" value="F:iron ion binding"/>
    <property type="evidence" value="ECO:0007669"/>
    <property type="project" value="InterPro"/>
</dbReference>
<feature type="compositionally biased region" description="Low complexity" evidence="3">
    <location>
        <begin position="49"/>
        <end position="59"/>
    </location>
</feature>
<organism evidence="5 6">
    <name type="scientific">Chlorella sorokiniana</name>
    <name type="common">Freshwater green alga</name>
    <dbReference type="NCBI Taxonomy" id="3076"/>
    <lineage>
        <taxon>Eukaryota</taxon>
        <taxon>Viridiplantae</taxon>
        <taxon>Chlorophyta</taxon>
        <taxon>core chlorophytes</taxon>
        <taxon>Trebouxiophyceae</taxon>
        <taxon>Chlorellales</taxon>
        <taxon>Chlorellaceae</taxon>
        <taxon>Chlorella clade</taxon>
        <taxon>Chlorella</taxon>
    </lineage>
</organism>
<keyword evidence="1" id="KW-1015">Disulfide bond</keyword>
<evidence type="ECO:0000256" key="1">
    <source>
        <dbReference type="ARBA" id="ARBA00023157"/>
    </source>
</evidence>
<reference evidence="5 6" key="1">
    <citation type="journal article" date="2018" name="Plant J.">
        <title>Genome sequences of Chlorella sorokiniana UTEX 1602 and Micractinium conductrix SAG 241.80: implications to maltose excretion by a green alga.</title>
        <authorList>
            <person name="Arriola M.B."/>
            <person name="Velmurugan N."/>
            <person name="Zhang Y."/>
            <person name="Plunkett M.H."/>
            <person name="Hondzo H."/>
            <person name="Barney B.M."/>
        </authorList>
    </citation>
    <scope>NUCLEOTIDE SEQUENCE [LARGE SCALE GENOMIC DNA]</scope>
    <source>
        <strain evidence="6">UTEX 1602</strain>
    </source>
</reference>
<gene>
    <name evidence="5" type="ORF">C2E21_6526</name>
</gene>
<dbReference type="GO" id="GO:0016715">
    <property type="term" value="F:oxidoreductase activity, acting on paired donors, with incorporation or reduction of molecular oxygen, reduced ascorbate as one donor, and incorporation of one atom of oxygen"/>
    <property type="evidence" value="ECO:0007669"/>
    <property type="project" value="InterPro"/>
</dbReference>